<dbReference type="Pfam" id="PF04338">
    <property type="entry name" value="DUF481"/>
    <property type="match status" value="1"/>
</dbReference>
<dbReference type="Proteomes" id="UP000887421">
    <property type="component" value="Chromosome"/>
</dbReference>
<organism evidence="2 3">
    <name type="scientific">Phytopseudomonas seleniipraecipitans</name>
    <dbReference type="NCBI Taxonomy" id="640205"/>
    <lineage>
        <taxon>Bacteria</taxon>
        <taxon>Pseudomonadati</taxon>
        <taxon>Pseudomonadota</taxon>
        <taxon>Gammaproteobacteria</taxon>
        <taxon>Pseudomonadales</taxon>
        <taxon>Pseudomonadaceae</taxon>
        <taxon>Phytopseudomonas</taxon>
    </lineage>
</organism>
<gene>
    <name evidence="2" type="ORF">D16iCDA_07030</name>
</gene>
<keyword evidence="3" id="KW-1185">Reference proteome</keyword>
<keyword evidence="1" id="KW-0732">Signal</keyword>
<evidence type="ECO:0000256" key="1">
    <source>
        <dbReference type="SAM" id="SignalP"/>
    </source>
</evidence>
<name>A0ABY5JEZ8_9GAMM</name>
<feature type="signal peptide" evidence="1">
    <location>
        <begin position="1"/>
        <end position="20"/>
    </location>
</feature>
<dbReference type="EMBL" id="CP076114">
    <property type="protein sequence ID" value="UUD65412.1"/>
    <property type="molecule type" value="Genomic_DNA"/>
</dbReference>
<reference evidence="2" key="1">
    <citation type="submission" date="2021-05" db="EMBL/GenBank/DDBJ databases">
        <title>Complete genome sequence of Pseudomonas seleniipraecipitans strain D1-6.</title>
        <authorList>
            <person name="Lafi F."/>
            <person name="Eida A."/>
            <person name="Alam I."/>
            <person name="Hert H."/>
            <person name="Saad M."/>
        </authorList>
    </citation>
    <scope>NUCLEOTIDE SEQUENCE</scope>
    <source>
        <strain evidence="2">D1-6</strain>
    </source>
</reference>
<feature type="chain" id="PRO_5045661381" evidence="1">
    <location>
        <begin position="21"/>
        <end position="334"/>
    </location>
</feature>
<evidence type="ECO:0000313" key="3">
    <source>
        <dbReference type="Proteomes" id="UP000887421"/>
    </source>
</evidence>
<protein>
    <submittedName>
        <fullName evidence="2">DUF481 domain-containing protein</fullName>
    </submittedName>
</protein>
<dbReference type="InterPro" id="IPR007433">
    <property type="entry name" value="DUF481"/>
</dbReference>
<proteinExistence type="predicted"/>
<accession>A0ABY5JEZ8</accession>
<sequence length="334" mass="37810">MFTRTLLCVSLSAAAMPLMADTVWMKNGDRLTGTIRLLDGGKLLLETDYGGSIPLSWSKIATLQSDHELLVKENQITGERAKSLLASDEGKVTLANGDTPKTVELASIKQIMKPKPFVEDFLWKGNVDVAMDYKRAESDTDDYDVDLKTQARHGKWRHNATVDYNRELRNDVVSTDNWGTEYALDRFLDEQWFWQGRLEYKRDKIEDLARERTVGTGPGYQFWDNELGALSVAGLLNRTDYEYADGEKDNFYAISMRWDYNRYLVGKTFELFSTGEVGKPLASVADYSLDAEIGLRYKVTDWASLNMKASKDQVSGSDGDKDETRYTVGFGVGW</sequence>
<dbReference type="RefSeq" id="WP_070882118.1">
    <property type="nucleotide sequence ID" value="NZ_CP076114.1"/>
</dbReference>
<evidence type="ECO:0000313" key="2">
    <source>
        <dbReference type="EMBL" id="UUD65412.1"/>
    </source>
</evidence>